<name>A0A0A9B294_ARUDO</name>
<organism evidence="1">
    <name type="scientific">Arundo donax</name>
    <name type="common">Giant reed</name>
    <name type="synonym">Donax arundinaceus</name>
    <dbReference type="NCBI Taxonomy" id="35708"/>
    <lineage>
        <taxon>Eukaryota</taxon>
        <taxon>Viridiplantae</taxon>
        <taxon>Streptophyta</taxon>
        <taxon>Embryophyta</taxon>
        <taxon>Tracheophyta</taxon>
        <taxon>Spermatophyta</taxon>
        <taxon>Magnoliopsida</taxon>
        <taxon>Liliopsida</taxon>
        <taxon>Poales</taxon>
        <taxon>Poaceae</taxon>
        <taxon>PACMAD clade</taxon>
        <taxon>Arundinoideae</taxon>
        <taxon>Arundineae</taxon>
        <taxon>Arundo</taxon>
    </lineage>
</organism>
<sequence length="27" mass="3042">MRTIKMLCPIQALSVLVETGNSDRVHE</sequence>
<dbReference type="EMBL" id="GBRH01241637">
    <property type="protein sequence ID" value="JAD56258.1"/>
    <property type="molecule type" value="Transcribed_RNA"/>
</dbReference>
<protein>
    <submittedName>
        <fullName evidence="1">Uncharacterized protein</fullName>
    </submittedName>
</protein>
<dbReference type="AlphaFoldDB" id="A0A0A9B294"/>
<proteinExistence type="predicted"/>
<reference evidence="1" key="1">
    <citation type="submission" date="2014-09" db="EMBL/GenBank/DDBJ databases">
        <authorList>
            <person name="Magalhaes I.L.F."/>
            <person name="Oliveira U."/>
            <person name="Santos F.R."/>
            <person name="Vidigal T.H.D.A."/>
            <person name="Brescovit A.D."/>
            <person name="Santos A.J."/>
        </authorList>
    </citation>
    <scope>NUCLEOTIDE SEQUENCE</scope>
    <source>
        <tissue evidence="1">Shoot tissue taken approximately 20 cm above the soil surface</tissue>
    </source>
</reference>
<reference evidence="1" key="2">
    <citation type="journal article" date="2015" name="Data Brief">
        <title>Shoot transcriptome of the giant reed, Arundo donax.</title>
        <authorList>
            <person name="Barrero R.A."/>
            <person name="Guerrero F.D."/>
            <person name="Moolhuijzen P."/>
            <person name="Goolsby J.A."/>
            <person name="Tidwell J."/>
            <person name="Bellgard S.E."/>
            <person name="Bellgard M.I."/>
        </authorList>
    </citation>
    <scope>NUCLEOTIDE SEQUENCE</scope>
    <source>
        <tissue evidence="1">Shoot tissue taken approximately 20 cm above the soil surface</tissue>
    </source>
</reference>
<evidence type="ECO:0000313" key="1">
    <source>
        <dbReference type="EMBL" id="JAD56258.1"/>
    </source>
</evidence>
<accession>A0A0A9B294</accession>